<keyword evidence="1 5" id="KW-0808">Transferase</keyword>
<reference evidence="6" key="1">
    <citation type="submission" date="2012-03" db="EMBL/GenBank/DDBJ databases">
        <title>Complete genome of Caldisphaera lagunensis DSM 15908.</title>
        <authorList>
            <person name="Lucas S."/>
            <person name="Copeland A."/>
            <person name="Lapidus A."/>
            <person name="Glavina del Rio T."/>
            <person name="Dalin E."/>
            <person name="Tice H."/>
            <person name="Bruce D."/>
            <person name="Goodwin L."/>
            <person name="Pitluck S."/>
            <person name="Peters L."/>
            <person name="Mikhailova N."/>
            <person name="Teshima H."/>
            <person name="Kyrpides N."/>
            <person name="Mavromatis K."/>
            <person name="Ivanova N."/>
            <person name="Brettin T."/>
            <person name="Detter J.C."/>
            <person name="Han C."/>
            <person name="Larimer F."/>
            <person name="Land M."/>
            <person name="Hauser L."/>
            <person name="Markowitz V."/>
            <person name="Cheng J.-F."/>
            <person name="Hugenholtz P."/>
            <person name="Woyke T."/>
            <person name="Wu D."/>
            <person name="Spring S."/>
            <person name="Schroeder M."/>
            <person name="Brambilla E."/>
            <person name="Klenk H.-P."/>
            <person name="Eisen J.A."/>
        </authorList>
    </citation>
    <scope>NUCLEOTIDE SEQUENCE [LARGE SCALE GENOMIC DNA]</scope>
    <source>
        <strain evidence="6">DSM 15908 / JCM 11604 / IC-154</strain>
    </source>
</reference>
<keyword evidence="2" id="KW-0547">Nucleotide-binding</keyword>
<accession>L0A7Z0</accession>
<proteinExistence type="predicted"/>
<evidence type="ECO:0000256" key="2">
    <source>
        <dbReference type="ARBA" id="ARBA00022741"/>
    </source>
</evidence>
<keyword evidence="3" id="KW-0067">ATP-binding</keyword>
<dbReference type="GO" id="GO:0008817">
    <property type="term" value="F:corrinoid adenosyltransferase activity"/>
    <property type="evidence" value="ECO:0007669"/>
    <property type="project" value="TreeGrafter"/>
</dbReference>
<evidence type="ECO:0000259" key="4">
    <source>
        <dbReference type="Pfam" id="PF01923"/>
    </source>
</evidence>
<dbReference type="NCBIfam" id="TIGR00636">
    <property type="entry name" value="PduO_Nterm"/>
    <property type="match status" value="1"/>
</dbReference>
<dbReference type="Pfam" id="PF01923">
    <property type="entry name" value="Cob_adeno_trans"/>
    <property type="match status" value="1"/>
</dbReference>
<protein>
    <submittedName>
        <fullName evidence="5">ATP:cob(I)alamin adenosyltransferase</fullName>
    </submittedName>
</protein>
<dbReference type="InParanoid" id="L0A7Z0"/>
<keyword evidence="6" id="KW-1185">Reference proteome</keyword>
<dbReference type="AlphaFoldDB" id="L0A7Z0"/>
<dbReference type="STRING" id="1056495.Calag_0206"/>
<evidence type="ECO:0000256" key="3">
    <source>
        <dbReference type="ARBA" id="ARBA00022840"/>
    </source>
</evidence>
<dbReference type="InterPro" id="IPR036451">
    <property type="entry name" value="CblAdoTrfase-like_sf"/>
</dbReference>
<gene>
    <name evidence="5" type="ordered locus">Calag_0206</name>
</gene>
<dbReference type="KEGG" id="clg:Calag_0206"/>
<evidence type="ECO:0000313" key="5">
    <source>
        <dbReference type="EMBL" id="AFZ69988.1"/>
    </source>
</evidence>
<sequence>MSHVFTRTGDDGNTYCNLLKTRVPKDHPIIELIGTLDEANSFIGLARSFIPSYMSDVGNDLKDLQYLTFRIGFHVSGINSLKEEDVKKLEELADKYYGKAPLKNFILPAGPQPSAALHVARTIVRRAERDLIKASRVYKFDDIVFKTINRLSSVLFAMAVYISKEMGYPEEPVSFR</sequence>
<dbReference type="GO" id="GO:0005524">
    <property type="term" value="F:ATP binding"/>
    <property type="evidence" value="ECO:0007669"/>
    <property type="project" value="UniProtKB-KW"/>
</dbReference>
<dbReference type="Proteomes" id="UP000010469">
    <property type="component" value="Chromosome"/>
</dbReference>
<evidence type="ECO:0000313" key="6">
    <source>
        <dbReference type="Proteomes" id="UP000010469"/>
    </source>
</evidence>
<dbReference type="PANTHER" id="PTHR12213:SF0">
    <property type="entry name" value="CORRINOID ADENOSYLTRANSFERASE MMAB"/>
    <property type="match status" value="1"/>
</dbReference>
<dbReference type="InterPro" id="IPR016030">
    <property type="entry name" value="CblAdoTrfase-like"/>
</dbReference>
<dbReference type="InterPro" id="IPR029499">
    <property type="entry name" value="PduO-typ"/>
</dbReference>
<dbReference type="FunCoup" id="L0A7Z0">
    <property type="interactions" value="24"/>
</dbReference>
<dbReference type="EMBL" id="CP003378">
    <property type="protein sequence ID" value="AFZ69988.1"/>
    <property type="molecule type" value="Genomic_DNA"/>
</dbReference>
<feature type="domain" description="Cobalamin adenosyltransferase-like" evidence="4">
    <location>
        <begin position="5"/>
        <end position="161"/>
    </location>
</feature>
<name>L0A7Z0_CALLD</name>
<dbReference type="eggNOG" id="arCOG00489">
    <property type="taxonomic scope" value="Archaea"/>
</dbReference>
<dbReference type="HOGENOM" id="CLU_083486_0_1_2"/>
<evidence type="ECO:0000256" key="1">
    <source>
        <dbReference type="ARBA" id="ARBA00022679"/>
    </source>
</evidence>
<dbReference type="SUPFAM" id="SSF89028">
    <property type="entry name" value="Cobalamin adenosyltransferase-like"/>
    <property type="match status" value="1"/>
</dbReference>
<dbReference type="PANTHER" id="PTHR12213">
    <property type="entry name" value="CORRINOID ADENOSYLTRANSFERASE"/>
    <property type="match status" value="1"/>
</dbReference>
<dbReference type="Gene3D" id="1.20.1200.10">
    <property type="entry name" value="Cobalamin adenosyltransferase-like"/>
    <property type="match status" value="1"/>
</dbReference>
<organism evidence="5 6">
    <name type="scientific">Caldisphaera lagunensis (strain DSM 15908 / JCM 11604 / ANMR 0165 / IC-154)</name>
    <dbReference type="NCBI Taxonomy" id="1056495"/>
    <lineage>
        <taxon>Archaea</taxon>
        <taxon>Thermoproteota</taxon>
        <taxon>Thermoprotei</taxon>
        <taxon>Acidilobales</taxon>
        <taxon>Caldisphaeraceae</taxon>
        <taxon>Caldisphaera</taxon>
    </lineage>
</organism>